<dbReference type="PANTHER" id="PTHR42059:SF1">
    <property type="entry name" value="TNT DOMAIN-CONTAINING PROTEIN"/>
    <property type="match status" value="1"/>
</dbReference>
<dbReference type="RefSeq" id="WP_211466510.1">
    <property type="nucleotide sequence ID" value="NZ_JAGSXH010000021.1"/>
</dbReference>
<feature type="domain" description="TNT" evidence="1">
    <location>
        <begin position="162"/>
        <end position="247"/>
    </location>
</feature>
<evidence type="ECO:0000313" key="2">
    <source>
        <dbReference type="EMBL" id="MBS2963118.1"/>
    </source>
</evidence>
<organism evidence="2 3">
    <name type="scientific">Actinocrinis puniceicyclus</name>
    <dbReference type="NCBI Taxonomy" id="977794"/>
    <lineage>
        <taxon>Bacteria</taxon>
        <taxon>Bacillati</taxon>
        <taxon>Actinomycetota</taxon>
        <taxon>Actinomycetes</taxon>
        <taxon>Catenulisporales</taxon>
        <taxon>Actinospicaceae</taxon>
        <taxon>Actinocrinis</taxon>
    </lineage>
</organism>
<dbReference type="InterPro" id="IPR025331">
    <property type="entry name" value="TNT"/>
</dbReference>
<sequence>MNLDELKLILQLLQVPDDVASVGRLRDDRFCLLPHDDGTYEVFWYERGGHHDDCTYDNLAAGCYGFLGKIGGGLQGLQLVRQGQGTQYSVGGAPLDHPAVQALFDATGADVYGGLGEAGWVERFVAPEDQGAPVGARRLIWPAQDEHPDGFASATGREPTRLAAGTVVDTFGPTFTRVLYDVATPFAARSLPVDYAASGYRRWRVLKDTAVWSGPVAPWFGQPGGGIQHFALMPVADLAGSGFVEEVDRTGVAVANPAIGDLFSEDIATNLYWRSHVGAPEGLVSQGRAKEQSWCFIEGKDGWWEVFFYEHGSRTEDLGRADSRQAALRVLGGRLLYTDIINRED</sequence>
<proteinExistence type="predicted"/>
<evidence type="ECO:0000259" key="1">
    <source>
        <dbReference type="Pfam" id="PF14021"/>
    </source>
</evidence>
<dbReference type="Proteomes" id="UP000677913">
    <property type="component" value="Unassembled WGS sequence"/>
</dbReference>
<dbReference type="GO" id="GO:0050135">
    <property type="term" value="F:NADP+ nucleosidase activity"/>
    <property type="evidence" value="ECO:0007669"/>
    <property type="project" value="InterPro"/>
</dbReference>
<dbReference type="AlphaFoldDB" id="A0A8J7WIX5"/>
<reference evidence="2" key="1">
    <citation type="submission" date="2021-04" db="EMBL/GenBank/DDBJ databases">
        <title>Genome based classification of Actinospica acidithermotolerans sp. nov., an actinobacterium isolated from an Indonesian hot spring.</title>
        <authorList>
            <person name="Kusuma A.B."/>
            <person name="Putra K.E."/>
            <person name="Nafisah S."/>
            <person name="Loh J."/>
            <person name="Nouioui I."/>
            <person name="Goodfellow M."/>
        </authorList>
    </citation>
    <scope>NUCLEOTIDE SEQUENCE</scope>
    <source>
        <strain evidence="2">DSM 45618</strain>
    </source>
</reference>
<gene>
    <name evidence="2" type="ORF">KGA66_08685</name>
</gene>
<comment type="caution">
    <text evidence="2">The sequence shown here is derived from an EMBL/GenBank/DDBJ whole genome shotgun (WGS) entry which is preliminary data.</text>
</comment>
<protein>
    <submittedName>
        <fullName evidence="2">TNT domain-containing protein</fullName>
    </submittedName>
</protein>
<evidence type="ECO:0000313" key="3">
    <source>
        <dbReference type="Proteomes" id="UP000677913"/>
    </source>
</evidence>
<accession>A0A8J7WIX5</accession>
<name>A0A8J7WIX5_9ACTN</name>
<keyword evidence="3" id="KW-1185">Reference proteome</keyword>
<dbReference type="PANTHER" id="PTHR42059">
    <property type="entry name" value="TNT DOMAIN-CONTAINING PROTEIN"/>
    <property type="match status" value="1"/>
</dbReference>
<dbReference type="InterPro" id="IPR053024">
    <property type="entry name" value="Fungal_surface_NADase"/>
</dbReference>
<dbReference type="Pfam" id="PF14021">
    <property type="entry name" value="TNT"/>
    <property type="match status" value="1"/>
</dbReference>
<dbReference type="EMBL" id="JAGSXH010000021">
    <property type="protein sequence ID" value="MBS2963118.1"/>
    <property type="molecule type" value="Genomic_DNA"/>
</dbReference>